<dbReference type="EMBL" id="BAAACI010000001">
    <property type="protein sequence ID" value="GAA0765231.1"/>
    <property type="molecule type" value="Genomic_DNA"/>
</dbReference>
<feature type="transmembrane region" description="Helical" evidence="1">
    <location>
        <begin position="72"/>
        <end position="98"/>
    </location>
</feature>
<name>A0ABN1KFD5_CLOSU</name>
<sequence length="99" mass="11106">MKSKLNFYSFILSLICIMLFFLSISSNKVINFTMDLLHVHPIFIVMILSIVTLIIGILGLSTSNNLILLFRGLFSVVISIIMTGFIFFILTVSILVGFV</sequence>
<organism evidence="2 3">
    <name type="scientific">Clostridium subterminale</name>
    <dbReference type="NCBI Taxonomy" id="1550"/>
    <lineage>
        <taxon>Bacteria</taxon>
        <taxon>Bacillati</taxon>
        <taxon>Bacillota</taxon>
        <taxon>Clostridia</taxon>
        <taxon>Eubacteriales</taxon>
        <taxon>Clostridiaceae</taxon>
        <taxon>Clostridium</taxon>
    </lineage>
</organism>
<keyword evidence="1" id="KW-0472">Membrane</keyword>
<feature type="transmembrane region" description="Helical" evidence="1">
    <location>
        <begin position="7"/>
        <end position="25"/>
    </location>
</feature>
<reference evidence="2 3" key="1">
    <citation type="journal article" date="2019" name="Int. J. Syst. Evol. Microbiol.">
        <title>The Global Catalogue of Microorganisms (GCM) 10K type strain sequencing project: providing services to taxonomists for standard genome sequencing and annotation.</title>
        <authorList>
            <consortium name="The Broad Institute Genomics Platform"/>
            <consortium name="The Broad Institute Genome Sequencing Center for Infectious Disease"/>
            <person name="Wu L."/>
            <person name="Ma J."/>
        </authorList>
    </citation>
    <scope>NUCLEOTIDE SEQUENCE [LARGE SCALE GENOMIC DNA]</scope>
    <source>
        <strain evidence="2 3">JCM 1417</strain>
    </source>
</reference>
<dbReference type="Proteomes" id="UP001501047">
    <property type="component" value="Unassembled WGS sequence"/>
</dbReference>
<protein>
    <submittedName>
        <fullName evidence="2">Uncharacterized protein</fullName>
    </submittedName>
</protein>
<keyword evidence="1" id="KW-1133">Transmembrane helix</keyword>
<keyword evidence="1" id="KW-0812">Transmembrane</keyword>
<feature type="transmembrane region" description="Helical" evidence="1">
    <location>
        <begin position="37"/>
        <end position="60"/>
    </location>
</feature>
<comment type="caution">
    <text evidence="2">The sequence shown here is derived from an EMBL/GenBank/DDBJ whole genome shotgun (WGS) entry which is preliminary data.</text>
</comment>
<accession>A0ABN1KFD5</accession>
<gene>
    <name evidence="2" type="ORF">GCM10008908_01450</name>
</gene>
<evidence type="ECO:0000256" key="1">
    <source>
        <dbReference type="SAM" id="Phobius"/>
    </source>
</evidence>
<proteinExistence type="predicted"/>
<evidence type="ECO:0000313" key="2">
    <source>
        <dbReference type="EMBL" id="GAA0765231.1"/>
    </source>
</evidence>
<keyword evidence="3" id="KW-1185">Reference proteome</keyword>
<evidence type="ECO:0000313" key="3">
    <source>
        <dbReference type="Proteomes" id="UP001501047"/>
    </source>
</evidence>